<reference evidence="5 6" key="1">
    <citation type="journal article" date="2015" name="Genome Announc.">
        <title>Expanding the biotechnology potential of lactobacilli through comparative genomics of 213 strains and associated genera.</title>
        <authorList>
            <person name="Sun Z."/>
            <person name="Harris H.M."/>
            <person name="McCann A."/>
            <person name="Guo C."/>
            <person name="Argimon S."/>
            <person name="Zhang W."/>
            <person name="Yang X."/>
            <person name="Jeffery I.B."/>
            <person name="Cooney J.C."/>
            <person name="Kagawa T.F."/>
            <person name="Liu W."/>
            <person name="Song Y."/>
            <person name="Salvetti E."/>
            <person name="Wrobel A."/>
            <person name="Rasinkangas P."/>
            <person name="Parkhill J."/>
            <person name="Rea M.C."/>
            <person name="O'Sullivan O."/>
            <person name="Ritari J."/>
            <person name="Douillard F.P."/>
            <person name="Paul Ross R."/>
            <person name="Yang R."/>
            <person name="Briner A.E."/>
            <person name="Felis G.E."/>
            <person name="de Vos W.M."/>
            <person name="Barrangou R."/>
            <person name="Klaenhammer T.R."/>
            <person name="Caufield P.W."/>
            <person name="Cui Y."/>
            <person name="Zhang H."/>
            <person name="O'Toole P.W."/>
        </authorList>
    </citation>
    <scope>NUCLEOTIDE SEQUENCE [LARGE SCALE GENOMIC DNA]</scope>
    <source>
        <strain evidence="5 6">JCM 17158</strain>
    </source>
</reference>
<keyword evidence="6" id="KW-1185">Reference proteome</keyword>
<dbReference type="STRING" id="1291734.FD02_GL001118"/>
<dbReference type="RefSeq" id="WP_054722738.1">
    <property type="nucleotide sequence ID" value="NZ_AZDJ01000013.1"/>
</dbReference>
<dbReference type="PRINTS" id="PR00080">
    <property type="entry name" value="SDRFAMILY"/>
</dbReference>
<evidence type="ECO:0000256" key="2">
    <source>
        <dbReference type="ARBA" id="ARBA00023002"/>
    </source>
</evidence>
<evidence type="ECO:0000256" key="3">
    <source>
        <dbReference type="RuleBase" id="RU000363"/>
    </source>
</evidence>
<dbReference type="SUPFAM" id="SSF51735">
    <property type="entry name" value="NAD(P)-binding Rossmann-fold domains"/>
    <property type="match status" value="1"/>
</dbReference>
<sequence>MRLTGQIVVITGGSSGLGKAVGVAAAKAGATVVLLARRKIALQQAQAAATAASGLPNYAYVLDVSDPVAMAAVVARIQREVGPIDALVNAAGFGHFEPAVTTKPALVAKMVRVNLLGTMYMTQLVGRAMVETGHGHIINVASMAGKIATPKSAVYSATKFGVIGYSNALRLELRPFGVRVTTVNPGPIKTNFFAVAGAGDYLQRVAWLALDPEHLAARIVAAIHRPVREINAPVVMNVAAKLYDLFPRVGDMLAGGVFNRK</sequence>
<evidence type="ECO:0000256" key="1">
    <source>
        <dbReference type="ARBA" id="ARBA00006484"/>
    </source>
</evidence>
<protein>
    <submittedName>
        <fullName evidence="5">Short-chain dehydrogenase reductase family oxidoreductase</fullName>
    </submittedName>
</protein>
<proteinExistence type="inferred from homology"/>
<dbReference type="Proteomes" id="UP000051804">
    <property type="component" value="Unassembled WGS sequence"/>
</dbReference>
<dbReference type="GO" id="GO:0016020">
    <property type="term" value="C:membrane"/>
    <property type="evidence" value="ECO:0007669"/>
    <property type="project" value="TreeGrafter"/>
</dbReference>
<evidence type="ECO:0000313" key="6">
    <source>
        <dbReference type="Proteomes" id="UP000051804"/>
    </source>
</evidence>
<dbReference type="PANTHER" id="PTHR44196">
    <property type="entry name" value="DEHYDROGENASE/REDUCTASE SDR FAMILY MEMBER 7B"/>
    <property type="match status" value="1"/>
</dbReference>
<feature type="domain" description="Ketoreductase" evidence="4">
    <location>
        <begin position="6"/>
        <end position="191"/>
    </location>
</feature>
<dbReference type="GO" id="GO:0016491">
    <property type="term" value="F:oxidoreductase activity"/>
    <property type="evidence" value="ECO:0007669"/>
    <property type="project" value="UniProtKB-KW"/>
</dbReference>
<dbReference type="EMBL" id="AZDJ01000013">
    <property type="protein sequence ID" value="KRK73261.1"/>
    <property type="molecule type" value="Genomic_DNA"/>
</dbReference>
<dbReference type="PRINTS" id="PR00081">
    <property type="entry name" value="GDHRDH"/>
</dbReference>
<dbReference type="PATRIC" id="fig|1291734.4.peg.1148"/>
<dbReference type="AlphaFoldDB" id="A0A0R1JPM4"/>
<dbReference type="InterPro" id="IPR002347">
    <property type="entry name" value="SDR_fam"/>
</dbReference>
<dbReference type="SMART" id="SM00822">
    <property type="entry name" value="PKS_KR"/>
    <property type="match status" value="1"/>
</dbReference>
<dbReference type="PANTHER" id="PTHR44196:SF1">
    <property type="entry name" value="DEHYDROGENASE_REDUCTASE SDR FAMILY MEMBER 7B"/>
    <property type="match status" value="1"/>
</dbReference>
<accession>A0A0R1JPM4</accession>
<dbReference type="InterPro" id="IPR036291">
    <property type="entry name" value="NAD(P)-bd_dom_sf"/>
</dbReference>
<dbReference type="Pfam" id="PF00106">
    <property type="entry name" value="adh_short"/>
    <property type="match status" value="1"/>
</dbReference>
<name>A0A0R1JPM4_9LACO</name>
<evidence type="ECO:0000259" key="4">
    <source>
        <dbReference type="SMART" id="SM00822"/>
    </source>
</evidence>
<comment type="similarity">
    <text evidence="1 3">Belongs to the short-chain dehydrogenases/reductases (SDR) family.</text>
</comment>
<gene>
    <name evidence="5" type="ORF">FD02_GL001118</name>
</gene>
<dbReference type="InterPro" id="IPR057326">
    <property type="entry name" value="KR_dom"/>
</dbReference>
<dbReference type="PROSITE" id="PS00061">
    <property type="entry name" value="ADH_SHORT"/>
    <property type="match status" value="1"/>
</dbReference>
<dbReference type="Gene3D" id="3.40.50.720">
    <property type="entry name" value="NAD(P)-binding Rossmann-like Domain"/>
    <property type="match status" value="1"/>
</dbReference>
<organism evidence="5 6">
    <name type="scientific">Lacticaseibacillus nasuensis JCM 17158</name>
    <dbReference type="NCBI Taxonomy" id="1291734"/>
    <lineage>
        <taxon>Bacteria</taxon>
        <taxon>Bacillati</taxon>
        <taxon>Bacillota</taxon>
        <taxon>Bacilli</taxon>
        <taxon>Lactobacillales</taxon>
        <taxon>Lactobacillaceae</taxon>
        <taxon>Lacticaseibacillus</taxon>
    </lineage>
</organism>
<dbReference type="InterPro" id="IPR020904">
    <property type="entry name" value="Sc_DH/Rdtase_CS"/>
</dbReference>
<evidence type="ECO:0000313" key="5">
    <source>
        <dbReference type="EMBL" id="KRK73261.1"/>
    </source>
</evidence>
<comment type="caution">
    <text evidence="5">The sequence shown here is derived from an EMBL/GenBank/DDBJ whole genome shotgun (WGS) entry which is preliminary data.</text>
</comment>
<dbReference type="OrthoDB" id="9793345at2"/>
<keyword evidence="2" id="KW-0560">Oxidoreductase</keyword>